<sequence length="195" mass="20587">MRKPHAALAATLLAATTVAACDSDDVIEVTSTVTAPVAEEAAVTESATATGTPTPTGPLVRDAEEFRIFPDAAHPAYAVQVSPNTMCTYFDKEAAQDAYFDCNVELTGNVPPLDIDHGIGGSTDVFLWDPAIGFAATHDVGGGEGVPPAVKLHPGEQVTIAEYTFTQFANGTARVEREGHWFEVDQAGQFSSDRF</sequence>
<evidence type="ECO:0000313" key="3">
    <source>
        <dbReference type="Proteomes" id="UP000028939"/>
    </source>
</evidence>
<reference evidence="2 3" key="1">
    <citation type="submission" date="2014-08" db="EMBL/GenBank/DDBJ databases">
        <title>Complete genome sequence of Corynebacterium ureicelerivorans DSM 45051, a lipophilic and urea-splitting isolate from a blood culture of a septicaemia patient.</title>
        <authorList>
            <person name="Tippelt A."/>
            <person name="Albersmeier A."/>
            <person name="Brinkrolf K."/>
            <person name="Ruckert C."/>
            <person name="Tauch A."/>
        </authorList>
    </citation>
    <scope>NUCLEOTIDE SEQUENCE [LARGE SCALE GENOMIC DNA]</scope>
    <source>
        <strain evidence="2 3">IMMIB RIV-2301</strain>
    </source>
</reference>
<evidence type="ECO:0000256" key="1">
    <source>
        <dbReference type="SAM" id="SignalP"/>
    </source>
</evidence>
<accession>A0A077HKJ6</accession>
<feature type="signal peptide" evidence="1">
    <location>
        <begin position="1"/>
        <end position="20"/>
    </location>
</feature>
<keyword evidence="1" id="KW-0732">Signal</keyword>
<dbReference type="OrthoDB" id="134475at2"/>
<protein>
    <recommendedName>
        <fullName evidence="4">Lipoprotein</fullName>
    </recommendedName>
</protein>
<name>A0A077HKJ6_9CORY</name>
<dbReference type="KEGG" id="cuv:CUREI_04870"/>
<dbReference type="EMBL" id="CP009215">
    <property type="protein sequence ID" value="AIL96709.1"/>
    <property type="molecule type" value="Genomic_DNA"/>
</dbReference>
<organism evidence="2 3">
    <name type="scientific">Corynebacterium ureicelerivorans</name>
    <dbReference type="NCBI Taxonomy" id="401472"/>
    <lineage>
        <taxon>Bacteria</taxon>
        <taxon>Bacillati</taxon>
        <taxon>Actinomycetota</taxon>
        <taxon>Actinomycetes</taxon>
        <taxon>Mycobacteriales</taxon>
        <taxon>Corynebacteriaceae</taxon>
        <taxon>Corynebacterium</taxon>
    </lineage>
</organism>
<dbReference type="Proteomes" id="UP000028939">
    <property type="component" value="Chromosome"/>
</dbReference>
<dbReference type="PROSITE" id="PS51257">
    <property type="entry name" value="PROKAR_LIPOPROTEIN"/>
    <property type="match status" value="1"/>
</dbReference>
<feature type="chain" id="PRO_5001718814" description="Lipoprotein" evidence="1">
    <location>
        <begin position="21"/>
        <end position="195"/>
    </location>
</feature>
<dbReference type="AlphaFoldDB" id="A0A077HKJ6"/>
<evidence type="ECO:0008006" key="4">
    <source>
        <dbReference type="Google" id="ProtNLM"/>
    </source>
</evidence>
<evidence type="ECO:0000313" key="2">
    <source>
        <dbReference type="EMBL" id="AIL96709.1"/>
    </source>
</evidence>
<dbReference type="RefSeq" id="WP_038611013.1">
    <property type="nucleotide sequence ID" value="NZ_CP009215.1"/>
</dbReference>
<dbReference type="HOGENOM" id="CLU_1394285_0_0_11"/>
<proteinExistence type="predicted"/>
<gene>
    <name evidence="2" type="ORF">CUREI_04870</name>
</gene>
<keyword evidence="3" id="KW-1185">Reference proteome</keyword>